<comment type="caution">
    <text evidence="1">The sequence shown here is derived from an EMBL/GenBank/DDBJ whole genome shotgun (WGS) entry which is preliminary data.</text>
</comment>
<dbReference type="EMBL" id="BEXB01000089">
    <property type="protein sequence ID" value="GAY79096.1"/>
    <property type="molecule type" value="Genomic_DNA"/>
</dbReference>
<organism evidence="1 2">
    <name type="scientific">Sporolactobacillus inulinus</name>
    <dbReference type="NCBI Taxonomy" id="2078"/>
    <lineage>
        <taxon>Bacteria</taxon>
        <taxon>Bacillati</taxon>
        <taxon>Bacillota</taxon>
        <taxon>Bacilli</taxon>
        <taxon>Bacillales</taxon>
        <taxon>Sporolactobacillaceae</taxon>
        <taxon>Sporolactobacillus</taxon>
    </lineage>
</organism>
<sequence>MTFYEKCPKEIFCGNDIIDAAKVSAKNIFDSCGLNHFCLEYKSRKEWLRKFYMRHGFSDVQTKENGLTLSYLRITNE</sequence>
<accession>A0A4Y1ZIQ4</accession>
<protein>
    <submittedName>
        <fullName evidence="1">Uncharacterized protein</fullName>
    </submittedName>
</protein>
<gene>
    <name evidence="1" type="ORF">NBRC111894_4650</name>
</gene>
<evidence type="ECO:0000313" key="1">
    <source>
        <dbReference type="EMBL" id="GAY79096.1"/>
    </source>
</evidence>
<dbReference type="AlphaFoldDB" id="A0A4Y1ZIQ4"/>
<evidence type="ECO:0000313" key="2">
    <source>
        <dbReference type="Proteomes" id="UP000319716"/>
    </source>
</evidence>
<name>A0A4Y1ZIQ4_9BACL</name>
<proteinExistence type="predicted"/>
<dbReference type="Proteomes" id="UP000319716">
    <property type="component" value="Unassembled WGS sequence"/>
</dbReference>
<reference evidence="1 2" key="1">
    <citation type="submission" date="2017-11" db="EMBL/GenBank/DDBJ databases">
        <title>Draft Genome Sequence of Sporolactobacillus inulinus NBRC 111894 Isolated from Koso, a Japanese Sugar-Vegetable Fermented Beverage.</title>
        <authorList>
            <person name="Chiou T.Y."/>
            <person name="Oshima K."/>
            <person name="Suda W."/>
            <person name="Hattori M."/>
            <person name="Takahashi T."/>
        </authorList>
    </citation>
    <scope>NUCLEOTIDE SEQUENCE [LARGE SCALE GENOMIC DNA]</scope>
    <source>
        <strain evidence="1 2">NBRC111894</strain>
    </source>
</reference>